<feature type="compositionally biased region" description="Polar residues" evidence="1">
    <location>
        <begin position="81"/>
        <end position="94"/>
    </location>
</feature>
<feature type="signal peptide" evidence="2">
    <location>
        <begin position="1"/>
        <end position="19"/>
    </location>
</feature>
<protein>
    <submittedName>
        <fullName evidence="3">Uncharacterized protein</fullName>
    </submittedName>
</protein>
<reference evidence="3" key="2">
    <citation type="submission" date="2023-05" db="EMBL/GenBank/DDBJ databases">
        <authorList>
            <person name="Schelkunov M.I."/>
        </authorList>
    </citation>
    <scope>NUCLEOTIDE SEQUENCE</scope>
    <source>
        <strain evidence="3">Hsosn_3</strain>
        <tissue evidence="3">Leaf</tissue>
    </source>
</reference>
<evidence type="ECO:0000256" key="2">
    <source>
        <dbReference type="SAM" id="SignalP"/>
    </source>
</evidence>
<gene>
    <name evidence="3" type="ORF">POM88_036213</name>
</gene>
<name>A0AAD8HNV9_9APIA</name>
<reference evidence="3" key="1">
    <citation type="submission" date="2023-02" db="EMBL/GenBank/DDBJ databases">
        <title>Genome of toxic invasive species Heracleum sosnowskyi carries increased number of genes despite the absence of recent whole-genome duplications.</title>
        <authorList>
            <person name="Schelkunov M."/>
            <person name="Shtratnikova V."/>
            <person name="Makarenko M."/>
            <person name="Klepikova A."/>
            <person name="Omelchenko D."/>
            <person name="Novikova G."/>
            <person name="Obukhova E."/>
            <person name="Bogdanov V."/>
            <person name="Penin A."/>
            <person name="Logacheva M."/>
        </authorList>
    </citation>
    <scope>NUCLEOTIDE SEQUENCE</scope>
    <source>
        <strain evidence="3">Hsosn_3</strain>
        <tissue evidence="3">Leaf</tissue>
    </source>
</reference>
<dbReference type="AlphaFoldDB" id="A0AAD8HNV9"/>
<feature type="chain" id="PRO_5042234126" evidence="2">
    <location>
        <begin position="20"/>
        <end position="123"/>
    </location>
</feature>
<evidence type="ECO:0000313" key="3">
    <source>
        <dbReference type="EMBL" id="KAK1370121.1"/>
    </source>
</evidence>
<keyword evidence="4" id="KW-1185">Reference proteome</keyword>
<evidence type="ECO:0000313" key="4">
    <source>
        <dbReference type="Proteomes" id="UP001237642"/>
    </source>
</evidence>
<accession>A0AAD8HNV9</accession>
<organism evidence="3 4">
    <name type="scientific">Heracleum sosnowskyi</name>
    <dbReference type="NCBI Taxonomy" id="360622"/>
    <lineage>
        <taxon>Eukaryota</taxon>
        <taxon>Viridiplantae</taxon>
        <taxon>Streptophyta</taxon>
        <taxon>Embryophyta</taxon>
        <taxon>Tracheophyta</taxon>
        <taxon>Spermatophyta</taxon>
        <taxon>Magnoliopsida</taxon>
        <taxon>eudicotyledons</taxon>
        <taxon>Gunneridae</taxon>
        <taxon>Pentapetalae</taxon>
        <taxon>asterids</taxon>
        <taxon>campanulids</taxon>
        <taxon>Apiales</taxon>
        <taxon>Apiaceae</taxon>
        <taxon>Apioideae</taxon>
        <taxon>apioid superclade</taxon>
        <taxon>Tordylieae</taxon>
        <taxon>Tordyliinae</taxon>
        <taxon>Heracleum</taxon>
    </lineage>
</organism>
<evidence type="ECO:0000256" key="1">
    <source>
        <dbReference type="SAM" id="MobiDB-lite"/>
    </source>
</evidence>
<feature type="region of interest" description="Disordered" evidence="1">
    <location>
        <begin position="62"/>
        <end position="94"/>
    </location>
</feature>
<proteinExistence type="predicted"/>
<keyword evidence="2" id="KW-0732">Signal</keyword>
<sequence length="123" mass="13372">MSLLMALMLKNITLPIQEASSLGLCGQETFSKRPYGRSLNLNLKNSDLGCMEVFHQSSIPDLKFGSASSVNSRENLETNNHESPSSADQFNSNPSSVTKIVGGSYTKASGIYTVRDMLLHIAM</sequence>
<comment type="caution">
    <text evidence="3">The sequence shown here is derived from an EMBL/GenBank/DDBJ whole genome shotgun (WGS) entry which is preliminary data.</text>
</comment>
<dbReference type="Proteomes" id="UP001237642">
    <property type="component" value="Unassembled WGS sequence"/>
</dbReference>
<dbReference type="EMBL" id="JAUIZM010000008">
    <property type="protein sequence ID" value="KAK1370121.1"/>
    <property type="molecule type" value="Genomic_DNA"/>
</dbReference>